<dbReference type="PANTHER" id="PTHR42978:SF2">
    <property type="entry name" value="102 KBASES UNSTABLE REGION: FROM 1 TO 119443"/>
    <property type="match status" value="1"/>
</dbReference>
<dbReference type="GO" id="GO:0016787">
    <property type="term" value="F:hydrolase activity"/>
    <property type="evidence" value="ECO:0007669"/>
    <property type="project" value="UniProtKB-KW"/>
</dbReference>
<proteinExistence type="inferred from homology"/>
<keyword evidence="8" id="KW-1185">Reference proteome</keyword>
<dbReference type="STRING" id="70996.SE18_25355"/>
<gene>
    <name evidence="7" type="ORF">SE18_25355</name>
</gene>
<organism evidence="7 8">
    <name type="scientific">Herpetosiphon geysericola</name>
    <dbReference type="NCBI Taxonomy" id="70996"/>
    <lineage>
        <taxon>Bacteria</taxon>
        <taxon>Bacillati</taxon>
        <taxon>Chloroflexota</taxon>
        <taxon>Chloroflexia</taxon>
        <taxon>Herpetosiphonales</taxon>
        <taxon>Herpetosiphonaceae</taxon>
        <taxon>Herpetosiphon</taxon>
    </lineage>
</organism>
<comment type="similarity">
    <text evidence="2">Belongs to the metallo-beta-lactamase superfamily.</text>
</comment>
<dbReference type="Pfam" id="PF00753">
    <property type="entry name" value="Lactamase_B"/>
    <property type="match status" value="1"/>
</dbReference>
<evidence type="ECO:0000256" key="1">
    <source>
        <dbReference type="ARBA" id="ARBA00001947"/>
    </source>
</evidence>
<evidence type="ECO:0000256" key="2">
    <source>
        <dbReference type="ARBA" id="ARBA00007749"/>
    </source>
</evidence>
<comment type="caution">
    <text evidence="7">The sequence shown here is derived from an EMBL/GenBank/DDBJ whole genome shotgun (WGS) entry which is preliminary data.</text>
</comment>
<dbReference type="InterPro" id="IPR051013">
    <property type="entry name" value="MBL_superfamily_lactonases"/>
</dbReference>
<dbReference type="OrthoDB" id="333278at2"/>
<accession>A0A0N8GPA6</accession>
<evidence type="ECO:0000259" key="6">
    <source>
        <dbReference type="SMART" id="SM00849"/>
    </source>
</evidence>
<reference evidence="7 8" key="1">
    <citation type="submission" date="2015-07" db="EMBL/GenBank/DDBJ databases">
        <title>Whole genome sequence of Herpetosiphon geysericola DSM 7119.</title>
        <authorList>
            <person name="Hemp J."/>
            <person name="Ward L.M."/>
            <person name="Pace L.A."/>
            <person name="Fischer W.W."/>
        </authorList>
    </citation>
    <scope>NUCLEOTIDE SEQUENCE [LARGE SCALE GENOMIC DNA]</scope>
    <source>
        <strain evidence="7 8">DSM 7119</strain>
    </source>
</reference>
<evidence type="ECO:0000256" key="5">
    <source>
        <dbReference type="ARBA" id="ARBA00022833"/>
    </source>
</evidence>
<evidence type="ECO:0000313" key="8">
    <source>
        <dbReference type="Proteomes" id="UP000050277"/>
    </source>
</evidence>
<dbReference type="RefSeq" id="WP_054537260.1">
    <property type="nucleotide sequence ID" value="NZ_LGKP01000040.1"/>
</dbReference>
<dbReference type="SMART" id="SM00849">
    <property type="entry name" value="Lactamase_B"/>
    <property type="match status" value="1"/>
</dbReference>
<dbReference type="EMBL" id="LGKP01000040">
    <property type="protein sequence ID" value="KPL80362.1"/>
    <property type="molecule type" value="Genomic_DNA"/>
</dbReference>
<dbReference type="InterPro" id="IPR036866">
    <property type="entry name" value="RibonucZ/Hydroxyglut_hydro"/>
</dbReference>
<comment type="cofactor">
    <cofactor evidence="1">
        <name>Zn(2+)</name>
        <dbReference type="ChEBI" id="CHEBI:29105"/>
    </cofactor>
</comment>
<feature type="domain" description="Metallo-beta-lactamase" evidence="6">
    <location>
        <begin position="21"/>
        <end position="259"/>
    </location>
</feature>
<dbReference type="PANTHER" id="PTHR42978">
    <property type="entry name" value="QUORUM-QUENCHING LACTONASE YTNP-RELATED-RELATED"/>
    <property type="match status" value="1"/>
</dbReference>
<dbReference type="GO" id="GO:0046872">
    <property type="term" value="F:metal ion binding"/>
    <property type="evidence" value="ECO:0007669"/>
    <property type="project" value="UniProtKB-KW"/>
</dbReference>
<evidence type="ECO:0000256" key="4">
    <source>
        <dbReference type="ARBA" id="ARBA00022801"/>
    </source>
</evidence>
<dbReference type="AlphaFoldDB" id="A0A0N8GPA6"/>
<sequence length="271" mass="30064">MQVFLLDTGICRVPEYHMLRDGSSQIIDCHAVVALIDHPQRGWGLFDVGYSQAMLSATEHLPWSLYRRATPLRLSPALEVINQLPNYGLSAADISWIVLSHAHADHVAALADFPQAELYLSAAAFELVSQVQGINALRRGIIPSLFPQNWHQRLHLIHTFNDQPLFALGNSHDLFGDGLLRLVELPGHARGQIGMYVANQRPILLAADGAWHSRAIREQVLPHPITYFMIDDAKAMATTLARLSAFAQAYPEVLIVPCHCPEIYASEVANT</sequence>
<dbReference type="SUPFAM" id="SSF56281">
    <property type="entry name" value="Metallo-hydrolase/oxidoreductase"/>
    <property type="match status" value="1"/>
</dbReference>
<keyword evidence="4" id="KW-0378">Hydrolase</keyword>
<dbReference type="InterPro" id="IPR001279">
    <property type="entry name" value="Metallo-B-lactamas"/>
</dbReference>
<keyword evidence="3" id="KW-0479">Metal-binding</keyword>
<evidence type="ECO:0000256" key="3">
    <source>
        <dbReference type="ARBA" id="ARBA00022723"/>
    </source>
</evidence>
<dbReference type="CDD" id="cd07730">
    <property type="entry name" value="metallo-hydrolase-like_MBL-fold"/>
    <property type="match status" value="1"/>
</dbReference>
<dbReference type="Gene3D" id="3.60.15.10">
    <property type="entry name" value="Ribonuclease Z/Hydroxyacylglutathione hydrolase-like"/>
    <property type="match status" value="1"/>
</dbReference>
<evidence type="ECO:0000313" key="7">
    <source>
        <dbReference type="EMBL" id="KPL80362.1"/>
    </source>
</evidence>
<name>A0A0N8GPA6_9CHLR</name>
<dbReference type="Proteomes" id="UP000050277">
    <property type="component" value="Unassembled WGS sequence"/>
</dbReference>
<protein>
    <recommendedName>
        <fullName evidence="6">Metallo-beta-lactamase domain-containing protein</fullName>
    </recommendedName>
</protein>
<keyword evidence="5" id="KW-0862">Zinc</keyword>